<evidence type="ECO:0000256" key="8">
    <source>
        <dbReference type="ARBA" id="ARBA00023186"/>
    </source>
</evidence>
<dbReference type="SFLD" id="SFLDF00288">
    <property type="entry name" value="HemN-like__clustered_with_nucl"/>
    <property type="match status" value="1"/>
</dbReference>
<keyword evidence="8 9" id="KW-0143">Chaperone</keyword>
<dbReference type="InterPro" id="IPR013785">
    <property type="entry name" value="Aldolase_TIM"/>
</dbReference>
<dbReference type="Gene3D" id="3.20.20.70">
    <property type="entry name" value="Aldolase class I"/>
    <property type="match status" value="1"/>
</dbReference>
<dbReference type="InterPro" id="IPR007197">
    <property type="entry name" value="rSAM"/>
</dbReference>
<dbReference type="InterPro" id="IPR058240">
    <property type="entry name" value="rSAM_sf"/>
</dbReference>
<keyword evidence="4 9" id="KW-0949">S-adenosyl-L-methionine</keyword>
<dbReference type="PANTHER" id="PTHR13932:SF5">
    <property type="entry name" value="RADICAL S-ADENOSYL METHIONINE DOMAIN-CONTAINING PROTEIN 1, MITOCHONDRIAL"/>
    <property type="match status" value="1"/>
</dbReference>
<keyword evidence="3 9" id="KW-0349">Heme</keyword>
<dbReference type="CDD" id="cd01335">
    <property type="entry name" value="Radical_SAM"/>
    <property type="match status" value="1"/>
</dbReference>
<dbReference type="EMBL" id="JACRTE010000017">
    <property type="protein sequence ID" value="MBC8597208.1"/>
    <property type="molecule type" value="Genomic_DNA"/>
</dbReference>
<keyword evidence="9" id="KW-0963">Cytoplasm</keyword>
<comment type="caution">
    <text evidence="11">The sequence shown here is derived from an EMBL/GenBank/DDBJ whole genome shotgun (WGS) entry which is preliminary data.</text>
</comment>
<dbReference type="NCBIfam" id="TIGR00539">
    <property type="entry name" value="hemN_rel"/>
    <property type="match status" value="1"/>
</dbReference>
<evidence type="ECO:0000256" key="1">
    <source>
        <dbReference type="ARBA" id="ARBA00006100"/>
    </source>
</evidence>
<evidence type="ECO:0000256" key="9">
    <source>
        <dbReference type="RuleBase" id="RU364116"/>
    </source>
</evidence>
<proteinExistence type="inferred from homology"/>
<keyword evidence="7 9" id="KW-0411">Iron-sulfur</keyword>
<dbReference type="Proteomes" id="UP000647416">
    <property type="component" value="Unassembled WGS sequence"/>
</dbReference>
<dbReference type="GO" id="GO:0046872">
    <property type="term" value="F:metal ion binding"/>
    <property type="evidence" value="ECO:0007669"/>
    <property type="project" value="UniProtKB-UniRule"/>
</dbReference>
<dbReference type="RefSeq" id="WP_262432522.1">
    <property type="nucleotide sequence ID" value="NZ_JACRTE010000017.1"/>
</dbReference>
<dbReference type="PROSITE" id="PS51918">
    <property type="entry name" value="RADICAL_SAM"/>
    <property type="match status" value="1"/>
</dbReference>
<evidence type="ECO:0000256" key="6">
    <source>
        <dbReference type="ARBA" id="ARBA00023004"/>
    </source>
</evidence>
<name>A0A926IUT9_9FIRM</name>
<dbReference type="GO" id="GO:0051539">
    <property type="term" value="F:4 iron, 4 sulfur cluster binding"/>
    <property type="evidence" value="ECO:0007669"/>
    <property type="project" value="UniProtKB-UniRule"/>
</dbReference>
<dbReference type="SFLD" id="SFLDG01082">
    <property type="entry name" value="B12-binding_domain_containing"/>
    <property type="match status" value="1"/>
</dbReference>
<dbReference type="SFLD" id="SFLDS00029">
    <property type="entry name" value="Radical_SAM"/>
    <property type="match status" value="1"/>
</dbReference>
<dbReference type="GO" id="GO:0005737">
    <property type="term" value="C:cytoplasm"/>
    <property type="evidence" value="ECO:0007669"/>
    <property type="project" value="UniProtKB-SubCell"/>
</dbReference>
<evidence type="ECO:0000256" key="2">
    <source>
        <dbReference type="ARBA" id="ARBA00017228"/>
    </source>
</evidence>
<protein>
    <recommendedName>
        <fullName evidence="2 9">Heme chaperone HemW</fullName>
    </recommendedName>
</protein>
<dbReference type="SFLD" id="SFLDG01065">
    <property type="entry name" value="anaerobic_coproporphyrinogen-I"/>
    <property type="match status" value="1"/>
</dbReference>
<dbReference type="PANTHER" id="PTHR13932">
    <property type="entry name" value="COPROPORPHYRINIGEN III OXIDASE"/>
    <property type="match status" value="1"/>
</dbReference>
<keyword evidence="9" id="KW-0004">4Fe-4S</keyword>
<dbReference type="AlphaFoldDB" id="A0A926IUT9"/>
<evidence type="ECO:0000256" key="4">
    <source>
        <dbReference type="ARBA" id="ARBA00022691"/>
    </source>
</evidence>
<evidence type="ECO:0000259" key="10">
    <source>
        <dbReference type="PROSITE" id="PS51918"/>
    </source>
</evidence>
<keyword evidence="5 9" id="KW-0479">Metal-binding</keyword>
<gene>
    <name evidence="11" type="primary">hemW</name>
    <name evidence="11" type="ORF">H8706_10055</name>
</gene>
<dbReference type="SUPFAM" id="SSF102114">
    <property type="entry name" value="Radical SAM enzymes"/>
    <property type="match status" value="1"/>
</dbReference>
<dbReference type="InterPro" id="IPR004559">
    <property type="entry name" value="HemW-like"/>
</dbReference>
<accession>A0A926IUT9</accession>
<reference evidence="11" key="1">
    <citation type="submission" date="2020-08" db="EMBL/GenBank/DDBJ databases">
        <title>Genome public.</title>
        <authorList>
            <person name="Liu C."/>
            <person name="Sun Q."/>
        </authorList>
    </citation>
    <scope>NUCLEOTIDE SEQUENCE</scope>
    <source>
        <strain evidence="11">NSJ-50</strain>
    </source>
</reference>
<comment type="similarity">
    <text evidence="1">Belongs to the anaerobic coproporphyrinogen-III oxidase family. HemW subfamily.</text>
</comment>
<comment type="subcellular location">
    <subcellularLocation>
        <location evidence="9">Cytoplasm</location>
    </subcellularLocation>
</comment>
<dbReference type="GO" id="GO:0004109">
    <property type="term" value="F:coproporphyrinogen oxidase activity"/>
    <property type="evidence" value="ECO:0007669"/>
    <property type="project" value="InterPro"/>
</dbReference>
<dbReference type="GO" id="GO:0006779">
    <property type="term" value="P:porphyrin-containing compound biosynthetic process"/>
    <property type="evidence" value="ECO:0007669"/>
    <property type="project" value="InterPro"/>
</dbReference>
<feature type="domain" description="Radical SAM core" evidence="10">
    <location>
        <begin position="1"/>
        <end position="232"/>
    </location>
</feature>
<evidence type="ECO:0000313" key="11">
    <source>
        <dbReference type="EMBL" id="MBC8597208.1"/>
    </source>
</evidence>
<evidence type="ECO:0000256" key="7">
    <source>
        <dbReference type="ARBA" id="ARBA00023014"/>
    </source>
</evidence>
<evidence type="ECO:0000256" key="5">
    <source>
        <dbReference type="ARBA" id="ARBA00022723"/>
    </source>
</evidence>
<organism evidence="11 12">
    <name type="scientific">Qingrenia yutianensis</name>
    <dbReference type="NCBI Taxonomy" id="2763676"/>
    <lineage>
        <taxon>Bacteria</taxon>
        <taxon>Bacillati</taxon>
        <taxon>Bacillota</taxon>
        <taxon>Clostridia</taxon>
        <taxon>Eubacteriales</taxon>
        <taxon>Oscillospiraceae</taxon>
        <taxon>Qingrenia</taxon>
    </lineage>
</organism>
<dbReference type="InterPro" id="IPR006638">
    <property type="entry name" value="Elp3/MiaA/NifB-like_rSAM"/>
</dbReference>
<evidence type="ECO:0000256" key="3">
    <source>
        <dbReference type="ARBA" id="ARBA00022617"/>
    </source>
</evidence>
<keyword evidence="6 9" id="KW-0408">Iron</keyword>
<dbReference type="SFLD" id="SFLDF00562">
    <property type="entry name" value="HemN-like__clustered_with_heat"/>
    <property type="match status" value="1"/>
</dbReference>
<keyword evidence="12" id="KW-1185">Reference proteome</keyword>
<comment type="function">
    <text evidence="9">Probably acts as a heme chaperone, transferring heme to an unknown acceptor. Binds one molecule of heme per monomer, possibly covalently. Binds 1 [4Fe-4S] cluster. The cluster is coordinated with 3 cysteines and an exchangeable S-adenosyl-L-methionine.</text>
</comment>
<evidence type="ECO:0000313" key="12">
    <source>
        <dbReference type="Proteomes" id="UP000647416"/>
    </source>
</evidence>
<sequence>MDKNFRSVYVHIPFCAKKCRYCAFNSYADKFPLADSYFDAVSRQISALEKDKTDTVYIGGGTPSAVDKKYIVNVLDEIYSHFDVQKNAEITVEANPKSASYETISAYAEKNVNRISIGAQSFNQNELSAIGRIHTAKDVENAVKTAHLCGIDNVNIDIMYAIPHQTRESLAETLKRAVSLDISHISLYGLAVEDGTPLASDVENGVFVPFSDDEYAHQYEYICDFLRENGFVHYEISNFARSENFLSRHNLKYWHGGEYYGIGAGASGYINGERYTNEAKIEDYIASPFAKSDVEKIGKNGRMSEYMILNLRLLQSGIDEEEFREKFGIDMFSVFGEKLDFHLNTTKMLEKKGKKIVLSKEAYYVCNAVMCDFLI</sequence>
<dbReference type="InterPro" id="IPR034505">
    <property type="entry name" value="Coproporphyrinogen-III_oxidase"/>
</dbReference>
<dbReference type="SMART" id="SM00729">
    <property type="entry name" value="Elp3"/>
    <property type="match status" value="1"/>
</dbReference>
<dbReference type="Pfam" id="PF04055">
    <property type="entry name" value="Radical_SAM"/>
    <property type="match status" value="1"/>
</dbReference>